<comment type="caution">
    <text evidence="2">The sequence shown here is derived from an EMBL/GenBank/DDBJ whole genome shotgun (WGS) entry which is preliminary data.</text>
</comment>
<evidence type="ECO:0000313" key="3">
    <source>
        <dbReference type="Proteomes" id="UP000664800"/>
    </source>
</evidence>
<proteinExistence type="predicted"/>
<feature type="domain" description="DUF5666" evidence="1">
    <location>
        <begin position="135"/>
        <end position="197"/>
    </location>
</feature>
<organism evidence="2 3">
    <name type="scientific">Thiomonas arsenitoxydans (strain DSM 22701 / CIP 110005 / 3As)</name>
    <dbReference type="NCBI Taxonomy" id="426114"/>
    <lineage>
        <taxon>Bacteria</taxon>
        <taxon>Pseudomonadati</taxon>
        <taxon>Pseudomonadota</taxon>
        <taxon>Betaproteobacteria</taxon>
        <taxon>Burkholderiales</taxon>
        <taxon>Thiomonas</taxon>
    </lineage>
</organism>
<dbReference type="Pfam" id="PF18914">
    <property type="entry name" value="DUF5666"/>
    <property type="match status" value="2"/>
</dbReference>
<evidence type="ECO:0000313" key="2">
    <source>
        <dbReference type="EMBL" id="MBN8742757.1"/>
    </source>
</evidence>
<dbReference type="AlphaFoldDB" id="A0A8I1MVE4"/>
<reference evidence="2" key="1">
    <citation type="submission" date="2021-02" db="EMBL/GenBank/DDBJ databases">
        <title>Thiocyanate and organic carbon inputs drive convergent selection for specific autotrophic Afipia and Thiobacillus strains within complex microbiomes.</title>
        <authorList>
            <person name="Huddy R.J."/>
            <person name="Sachdeva R."/>
            <person name="Kadzinga F."/>
            <person name="Kantor R.S."/>
            <person name="Harrison S.T.L."/>
            <person name="Banfield J.F."/>
        </authorList>
    </citation>
    <scope>NUCLEOTIDE SEQUENCE</scope>
    <source>
        <strain evidence="2">SCN18_13_7_16_R3_B_64_19</strain>
    </source>
</reference>
<evidence type="ECO:0000259" key="1">
    <source>
        <dbReference type="Pfam" id="PF18914"/>
    </source>
</evidence>
<feature type="domain" description="DUF5666" evidence="1">
    <location>
        <begin position="72"/>
        <end position="127"/>
    </location>
</feature>
<dbReference type="InterPro" id="IPR043724">
    <property type="entry name" value="DUF5666"/>
</dbReference>
<accession>A0A8I1MVE4</accession>
<protein>
    <recommendedName>
        <fullName evidence="1">DUF5666 domain-containing protein</fullName>
    </recommendedName>
</protein>
<name>A0A8I1MVE4_THIA3</name>
<dbReference type="Proteomes" id="UP000664800">
    <property type="component" value="Unassembled WGS sequence"/>
</dbReference>
<dbReference type="EMBL" id="JAFKMR010000009">
    <property type="protein sequence ID" value="MBN8742757.1"/>
    <property type="molecule type" value="Genomic_DNA"/>
</dbReference>
<sequence length="478" mass="48387">MKAALKAVVRAWLPGLRFVGVACLGLMLGLAGSIAATPGGIGGTGIDPGGIGGTGISPDGIGGTGIMAIGPVQRFGSIFVNGGEYELPAQTRYRADGQPASEKSLHLGDLVRVHAVEQGGRLDALAVDISHAVIGRVSQIDQSQGRLVVLGQTVQILPGTLLRTAENQPLPLSRLKVGDEVRISALDQGAGHWQAMRLTQLSVPPAGHGLPFLLRGKIEATSAQLQRVKISGVWLSVRSGAAQTGLAVGAEVVARGSQQSQGNVIDSLQAIAPLAAPIGTRVAMVGFLQAGSQGRPGWELQGFQIRGADALLQAQLQSAARSQAAPVFVVGTLTAAQTVAVERVIPNVNALQFALPPLAGGQTPPAKAGDKGSVTGATPQFISNGAGLNLSSPAFVAPTVPTVIQPGFTAPSIPAAPAVPQVPQMPAVNMPSVAPPVVAPPQVPVVVPPTVAPPVVNPPSVTTPALPSGLQIPTVPRP</sequence>
<gene>
    <name evidence="2" type="ORF">J0I24_00460</name>
</gene>